<dbReference type="AlphaFoldDB" id="A0A0M9DLV9"/>
<dbReference type="SUPFAM" id="SSF54523">
    <property type="entry name" value="Pili subunits"/>
    <property type="match status" value="1"/>
</dbReference>
<keyword evidence="5" id="KW-1185">Reference proteome</keyword>
<evidence type="ECO:0000256" key="2">
    <source>
        <dbReference type="ARBA" id="ARBA00023287"/>
    </source>
</evidence>
<accession>A0A0M9DLV9</accession>
<dbReference type="PROSITE" id="PS00409">
    <property type="entry name" value="PROKAR_NTER_METHYL"/>
    <property type="match status" value="1"/>
</dbReference>
<dbReference type="PATRIC" id="fig|33935.3.peg.555"/>
<protein>
    <recommendedName>
        <fullName evidence="6">Pilus assembly protein PilE</fullName>
    </recommendedName>
</protein>
<comment type="caution">
    <text evidence="4">The sequence shown here is derived from an EMBL/GenBank/DDBJ whole genome shotgun (WGS) entry which is preliminary data.</text>
</comment>
<evidence type="ECO:0000313" key="5">
    <source>
        <dbReference type="Proteomes" id="UP000037977"/>
    </source>
</evidence>
<reference evidence="4 5" key="1">
    <citation type="submission" date="2015-07" db="EMBL/GenBank/DDBJ databases">
        <title>Genome sequencing project for genomic taxonomy and phylogenomics of Bacillus-like bacteria.</title>
        <authorList>
            <person name="Liu B."/>
            <person name="Wang J."/>
            <person name="Zhu Y."/>
            <person name="Liu G."/>
            <person name="Chen Q."/>
            <person name="Chen Z."/>
            <person name="Che J."/>
            <person name="Ge C."/>
            <person name="Shi H."/>
            <person name="Pan Z."/>
            <person name="Liu X."/>
        </authorList>
    </citation>
    <scope>NUCLEOTIDE SEQUENCE [LARGE SCALE GENOMIC DNA]</scope>
    <source>
        <strain evidence="4 5">DSM 54</strain>
    </source>
</reference>
<dbReference type="GO" id="GO:0030420">
    <property type="term" value="P:establishment of competence for transformation"/>
    <property type="evidence" value="ECO:0007669"/>
    <property type="project" value="UniProtKB-KW"/>
</dbReference>
<gene>
    <name evidence="4" type="ORF">ADM90_05675</name>
</gene>
<evidence type="ECO:0000313" key="4">
    <source>
        <dbReference type="EMBL" id="KOY82812.1"/>
    </source>
</evidence>
<dbReference type="GO" id="GO:0009986">
    <property type="term" value="C:cell surface"/>
    <property type="evidence" value="ECO:0007669"/>
    <property type="project" value="UniProtKB-SubCell"/>
</dbReference>
<dbReference type="Pfam" id="PF07963">
    <property type="entry name" value="N_methyl"/>
    <property type="match status" value="1"/>
</dbReference>
<dbReference type="EMBL" id="LGCI01000005">
    <property type="protein sequence ID" value="KOY82812.1"/>
    <property type="molecule type" value="Genomic_DNA"/>
</dbReference>
<evidence type="ECO:0008006" key="6">
    <source>
        <dbReference type="Google" id="ProtNLM"/>
    </source>
</evidence>
<dbReference type="InterPro" id="IPR012902">
    <property type="entry name" value="N_methyl_site"/>
</dbReference>
<dbReference type="STRING" id="33935.ADM90_05675"/>
<evidence type="ECO:0000256" key="1">
    <source>
        <dbReference type="ARBA" id="ARBA00004241"/>
    </source>
</evidence>
<organism evidence="4 5">
    <name type="scientific">Lysinibacillus macroides</name>
    <dbReference type="NCBI Taxonomy" id="33935"/>
    <lineage>
        <taxon>Bacteria</taxon>
        <taxon>Bacillati</taxon>
        <taxon>Bacillota</taxon>
        <taxon>Bacilli</taxon>
        <taxon>Bacillales</taxon>
        <taxon>Bacillaceae</taxon>
        <taxon>Lysinibacillus</taxon>
    </lineage>
</organism>
<keyword evidence="2" id="KW-0178">Competence</keyword>
<feature type="transmembrane region" description="Helical" evidence="3">
    <location>
        <begin position="12"/>
        <end position="38"/>
    </location>
</feature>
<dbReference type="InterPro" id="IPR045584">
    <property type="entry name" value="Pilin-like"/>
</dbReference>
<keyword evidence="3" id="KW-1133">Transmembrane helix</keyword>
<dbReference type="RefSeq" id="WP_053994051.1">
    <property type="nucleotide sequence ID" value="NZ_CP065643.1"/>
</dbReference>
<evidence type="ECO:0000256" key="3">
    <source>
        <dbReference type="SAM" id="Phobius"/>
    </source>
</evidence>
<keyword evidence="3" id="KW-0472">Membrane</keyword>
<comment type="subcellular location">
    <subcellularLocation>
        <location evidence="1">Cell surface</location>
    </subcellularLocation>
</comment>
<dbReference type="NCBIfam" id="TIGR02532">
    <property type="entry name" value="IV_pilin_GFxxxE"/>
    <property type="match status" value="1"/>
</dbReference>
<dbReference type="Gene3D" id="3.30.700.10">
    <property type="entry name" value="Glycoprotein, Type 4 Pilin"/>
    <property type="match status" value="1"/>
</dbReference>
<proteinExistence type="predicted"/>
<keyword evidence="3" id="KW-0812">Transmembrane</keyword>
<name>A0A0M9DLV9_9BACI</name>
<dbReference type="OrthoDB" id="2428428at2"/>
<dbReference type="Proteomes" id="UP000037977">
    <property type="component" value="Unassembled WGS sequence"/>
</dbReference>
<sequence length="158" mass="17314">MGNVLKNERGLTLIELLAVIVILAVVAAIAIPAIGNIIDNSRYKALKADAINVLHAAQFYFMEHPTADQWQIVQVEQLVAEGYLDSAGKILDADRPGQTANVQFINGVYYLNAHAIYYSKEKYINFDNATIEHIAEDIRKGSRGYGGRCIGRDCAGSS</sequence>